<reference evidence="1" key="1">
    <citation type="submission" date="2015-12" db="EMBL/GenBank/DDBJ databases">
        <title>Update maize B73 reference genome by single molecule sequencing technologies.</title>
        <authorList>
            <consortium name="Maize Genome Sequencing Project"/>
            <person name="Ware D."/>
        </authorList>
    </citation>
    <scope>NUCLEOTIDE SEQUENCE [LARGE SCALE GENOMIC DNA]</scope>
    <source>
        <tissue evidence="1">Seedling</tissue>
    </source>
</reference>
<evidence type="ECO:0000313" key="1">
    <source>
        <dbReference type="EMBL" id="ONM09942.1"/>
    </source>
</evidence>
<dbReference type="InParanoid" id="A0A1D6L6L8"/>
<name>A0A1D6L6L8_MAIZE</name>
<sequence>MARANVYKPHYAYFTSRYGTNHICKENNTTVPVSWAKCLVRPILQLCLEQPILQRRTPAISLHSWVTSASATSCPTARTAPLPRLPSPRSPLLHLECAGVPLPHFADARDIRNRKRPFLLPSSGAGGPRRPPPPLLPSSISVASATCLGRASAEKEQVLGMQSVTRELARCCKVSSKGADAELDCYSCSGVLRG</sequence>
<dbReference type="IntAct" id="A0A1D6L6L8">
    <property type="interactions" value="9"/>
</dbReference>
<accession>A0A1D6L6L8</accession>
<organism evidence="1">
    <name type="scientific">Zea mays</name>
    <name type="common">Maize</name>
    <dbReference type="NCBI Taxonomy" id="4577"/>
    <lineage>
        <taxon>Eukaryota</taxon>
        <taxon>Viridiplantae</taxon>
        <taxon>Streptophyta</taxon>
        <taxon>Embryophyta</taxon>
        <taxon>Tracheophyta</taxon>
        <taxon>Spermatophyta</taxon>
        <taxon>Magnoliopsida</taxon>
        <taxon>Liliopsida</taxon>
        <taxon>Poales</taxon>
        <taxon>Poaceae</taxon>
        <taxon>PACMAD clade</taxon>
        <taxon>Panicoideae</taxon>
        <taxon>Andropogonodae</taxon>
        <taxon>Andropogoneae</taxon>
        <taxon>Tripsacinae</taxon>
        <taxon>Zea</taxon>
    </lineage>
</organism>
<protein>
    <submittedName>
        <fullName evidence="1">Uncharacterized protein</fullName>
    </submittedName>
</protein>
<dbReference type="EMBL" id="CM007647">
    <property type="protein sequence ID" value="ONM09942.1"/>
    <property type="molecule type" value="Genomic_DNA"/>
</dbReference>
<dbReference type="AlphaFoldDB" id="A0A1D6L6L8"/>
<proteinExistence type="predicted"/>
<gene>
    <name evidence="1" type="ORF">ZEAMMB73_Zm00001d034308</name>
</gene>